<proteinExistence type="predicted"/>
<accession>A0A504Z0J6</accession>
<dbReference type="Proteomes" id="UP000316759">
    <property type="component" value="Unassembled WGS sequence"/>
</dbReference>
<dbReference type="STRING" id="46835.A0A504Z0J6"/>
<evidence type="ECO:0000256" key="1">
    <source>
        <dbReference type="ARBA" id="ARBA00022737"/>
    </source>
</evidence>
<dbReference type="SUPFAM" id="SSF48371">
    <property type="entry name" value="ARM repeat"/>
    <property type="match status" value="1"/>
</dbReference>
<comment type="caution">
    <text evidence="4">The sequence shown here is derived from an EMBL/GenBank/DDBJ whole genome shotgun (WGS) entry which is preliminary data.</text>
</comment>
<evidence type="ECO:0000256" key="2">
    <source>
        <dbReference type="SAM" id="SignalP"/>
    </source>
</evidence>
<dbReference type="InterPro" id="IPR050693">
    <property type="entry name" value="Hsp70_NEF-Inhibitors"/>
</dbReference>
<dbReference type="AlphaFoldDB" id="A0A504Z0J6"/>
<feature type="signal peptide" evidence="2">
    <location>
        <begin position="1"/>
        <end position="22"/>
    </location>
</feature>
<feature type="domain" description="Nucleotide exchange factor Fes1" evidence="3">
    <location>
        <begin position="67"/>
        <end position="149"/>
    </location>
</feature>
<dbReference type="PANTHER" id="PTHR19316">
    <property type="entry name" value="PROTEIN FOLDING REGULATOR"/>
    <property type="match status" value="1"/>
</dbReference>
<dbReference type="Pfam" id="PF08609">
    <property type="entry name" value="Fes1"/>
    <property type="match status" value="1"/>
</dbReference>
<keyword evidence="5" id="KW-1185">Reference proteome</keyword>
<evidence type="ECO:0000259" key="3">
    <source>
        <dbReference type="Pfam" id="PF08609"/>
    </source>
</evidence>
<evidence type="ECO:0000313" key="4">
    <source>
        <dbReference type="EMBL" id="TPP63150.1"/>
    </source>
</evidence>
<dbReference type="InterPro" id="IPR011989">
    <property type="entry name" value="ARM-like"/>
</dbReference>
<dbReference type="GO" id="GO:0005783">
    <property type="term" value="C:endoplasmic reticulum"/>
    <property type="evidence" value="ECO:0007669"/>
    <property type="project" value="TreeGrafter"/>
</dbReference>
<feature type="chain" id="PRO_5021433927" description="Nucleotide exchange factor Fes1 domain-containing protein" evidence="2">
    <location>
        <begin position="23"/>
        <end position="224"/>
    </location>
</feature>
<dbReference type="PANTHER" id="PTHR19316:SF18">
    <property type="entry name" value="HSP70-BINDING PROTEIN 1"/>
    <property type="match status" value="1"/>
</dbReference>
<keyword evidence="2" id="KW-0732">Signal</keyword>
<gene>
    <name evidence="4" type="ORF">FGIG_06061</name>
</gene>
<sequence>MVLEVMLLLLLCSLLFMNGNLGREIILVTYYFSLLVLHSCYIQTGPILHSLTSFTQSEMTNSNSRDLKSMLRFAMENSDNTKPTELDPERAQWLQAALASASVDPTKQLKEDIGILEELLPKADEQAEKLVAVLDDILMLTEDLDLANDFFKLHGGNILFELILKGPEFLKSQSYQLLANVTQNNPEAQKICVQQNIMLELVTILTLEKKLTNLKQLLLALSCK</sequence>
<dbReference type="OrthoDB" id="10250458at2759"/>
<keyword evidence="1" id="KW-0677">Repeat</keyword>
<reference evidence="4 5" key="1">
    <citation type="submission" date="2019-04" db="EMBL/GenBank/DDBJ databases">
        <title>Annotation for the trematode Fasciola gigantica.</title>
        <authorList>
            <person name="Choi Y.-J."/>
        </authorList>
    </citation>
    <scope>NUCLEOTIDE SEQUENCE [LARGE SCALE GENOMIC DNA]</scope>
    <source>
        <strain evidence="4">Uganda_cow_1</strain>
    </source>
</reference>
<dbReference type="GO" id="GO:0000774">
    <property type="term" value="F:adenyl-nucleotide exchange factor activity"/>
    <property type="evidence" value="ECO:0007669"/>
    <property type="project" value="TreeGrafter"/>
</dbReference>
<evidence type="ECO:0000313" key="5">
    <source>
        <dbReference type="Proteomes" id="UP000316759"/>
    </source>
</evidence>
<organism evidence="4 5">
    <name type="scientific">Fasciola gigantica</name>
    <name type="common">Giant liver fluke</name>
    <dbReference type="NCBI Taxonomy" id="46835"/>
    <lineage>
        <taxon>Eukaryota</taxon>
        <taxon>Metazoa</taxon>
        <taxon>Spiralia</taxon>
        <taxon>Lophotrochozoa</taxon>
        <taxon>Platyhelminthes</taxon>
        <taxon>Trematoda</taxon>
        <taxon>Digenea</taxon>
        <taxon>Plagiorchiida</taxon>
        <taxon>Echinostomata</taxon>
        <taxon>Echinostomatoidea</taxon>
        <taxon>Fasciolidae</taxon>
        <taxon>Fasciola</taxon>
    </lineage>
</organism>
<dbReference type="Gene3D" id="1.25.10.10">
    <property type="entry name" value="Leucine-rich Repeat Variant"/>
    <property type="match status" value="1"/>
</dbReference>
<dbReference type="EMBL" id="SUNJ01005997">
    <property type="protein sequence ID" value="TPP63150.1"/>
    <property type="molecule type" value="Genomic_DNA"/>
</dbReference>
<protein>
    <recommendedName>
        <fullName evidence="3">Nucleotide exchange factor Fes1 domain-containing protein</fullName>
    </recommendedName>
</protein>
<dbReference type="InterPro" id="IPR016024">
    <property type="entry name" value="ARM-type_fold"/>
</dbReference>
<dbReference type="InterPro" id="IPR013918">
    <property type="entry name" value="Nucleotide_exch_fac_Fes1"/>
</dbReference>
<name>A0A504Z0J6_FASGI</name>